<accession>A0AAU8G4X9</accession>
<evidence type="ECO:0000256" key="1">
    <source>
        <dbReference type="PROSITE-ProRule" id="PRU00473"/>
    </source>
</evidence>
<dbReference type="InterPro" id="IPR006665">
    <property type="entry name" value="OmpA-like"/>
</dbReference>
<feature type="domain" description="OmpA-like" evidence="3">
    <location>
        <begin position="273"/>
        <end position="396"/>
    </location>
</feature>
<dbReference type="Gene3D" id="3.30.1330.60">
    <property type="entry name" value="OmpA-like domain"/>
    <property type="match status" value="1"/>
</dbReference>
<feature type="chain" id="PRO_5043829366" evidence="2">
    <location>
        <begin position="32"/>
        <end position="396"/>
    </location>
</feature>
<reference evidence="4" key="1">
    <citation type="submission" date="2024-06" db="EMBL/GenBank/DDBJ databases">
        <title>Complete genome sequence of the cellulolytic actinobacterium, Cellulosimicrobium ES-005.</title>
        <authorList>
            <person name="Matthews C.T."/>
            <person name="Underwood K.D."/>
            <person name="Ghanchi K.M."/>
            <person name="Fields S.D."/>
            <person name="Gardner S.G."/>
        </authorList>
    </citation>
    <scope>NUCLEOTIDE SEQUENCE</scope>
    <source>
        <strain evidence="4">ES-005</strain>
    </source>
</reference>
<dbReference type="AlphaFoldDB" id="A0AAU8G4X9"/>
<dbReference type="GO" id="GO:0016020">
    <property type="term" value="C:membrane"/>
    <property type="evidence" value="ECO:0007669"/>
    <property type="project" value="UniProtKB-UniRule"/>
</dbReference>
<dbReference type="InterPro" id="IPR036737">
    <property type="entry name" value="OmpA-like_sf"/>
</dbReference>
<dbReference type="SUPFAM" id="SSF103088">
    <property type="entry name" value="OmpA-like"/>
    <property type="match status" value="1"/>
</dbReference>
<organism evidence="4">
    <name type="scientific">Cellulosimicrobium sp. ES-005</name>
    <dbReference type="NCBI Taxonomy" id="3163031"/>
    <lineage>
        <taxon>Bacteria</taxon>
        <taxon>Bacillati</taxon>
        <taxon>Actinomycetota</taxon>
        <taxon>Actinomycetes</taxon>
        <taxon>Micrococcales</taxon>
        <taxon>Promicromonosporaceae</taxon>
        <taxon>Cellulosimicrobium</taxon>
    </lineage>
</organism>
<dbReference type="RefSeq" id="WP_353708534.1">
    <property type="nucleotide sequence ID" value="NZ_CP159290.1"/>
</dbReference>
<evidence type="ECO:0000259" key="3">
    <source>
        <dbReference type="PROSITE" id="PS51123"/>
    </source>
</evidence>
<dbReference type="EMBL" id="CP159290">
    <property type="protein sequence ID" value="XCH30681.1"/>
    <property type="molecule type" value="Genomic_DNA"/>
</dbReference>
<keyword evidence="1" id="KW-0472">Membrane</keyword>
<dbReference type="PROSITE" id="PS51257">
    <property type="entry name" value="PROKAR_LIPOPROTEIN"/>
    <property type="match status" value="1"/>
</dbReference>
<keyword evidence="2" id="KW-0732">Signal</keyword>
<gene>
    <name evidence="4" type="ORF">ABRQ22_03080</name>
</gene>
<sequence length="396" mass="39770">MSLVSRPRIAATVLGLSVVTAVALTGCATGAASSGAPDVDCLHGGSLALVVPVHAGAQAPGVPPEWDCALDAAIRRSAPISVVTVEGNPQVVVSGFRADVNTSNELVAADDVTAAKNVVVGAVSGATATSDGVDLLAALALAADLAPGGQVMSLDNGATDSGVVRTVEDGMTTVVDPADVAALVVDSSSCPSVEGARVELYGLGYQVAPAEPLSPRQHDRLEQVWRATLEACGAEVAVVALPRTGDGPTTARTARAVTPEEDPAMPTPAAGAAACEAVLPDALVGFVADEATFLDPARSAEVIADAADRVAACPGTIEVVGTTSSAGTADGRERLSMQRAEAVRAILADRLGVPESDVVARGLGFDRDECVEDRPDGVLDPVLAAQNRKVVIRVGA</sequence>
<feature type="signal peptide" evidence="2">
    <location>
        <begin position="1"/>
        <end position="31"/>
    </location>
</feature>
<dbReference type="PROSITE" id="PS51123">
    <property type="entry name" value="OMPA_2"/>
    <property type="match status" value="1"/>
</dbReference>
<protein>
    <submittedName>
        <fullName evidence="4">OmpA family protein</fullName>
    </submittedName>
</protein>
<evidence type="ECO:0000313" key="4">
    <source>
        <dbReference type="EMBL" id="XCH30681.1"/>
    </source>
</evidence>
<proteinExistence type="predicted"/>
<name>A0AAU8G4X9_9MICO</name>
<dbReference type="Pfam" id="PF00691">
    <property type="entry name" value="OmpA"/>
    <property type="match status" value="1"/>
</dbReference>
<evidence type="ECO:0000256" key="2">
    <source>
        <dbReference type="SAM" id="SignalP"/>
    </source>
</evidence>